<dbReference type="InterPro" id="IPR003961">
    <property type="entry name" value="FN3_dom"/>
</dbReference>
<feature type="domain" description="Fibronectin type-III" evidence="1">
    <location>
        <begin position="513"/>
        <end position="608"/>
    </location>
</feature>
<dbReference type="AlphaFoldDB" id="A0A1M6AB97"/>
<name>A0A1M6AB97_9FLAO</name>
<dbReference type="InterPro" id="IPR013783">
    <property type="entry name" value="Ig-like_fold"/>
</dbReference>
<protein>
    <recommendedName>
        <fullName evidence="1">Fibronectin type-III domain-containing protein</fullName>
    </recommendedName>
</protein>
<accession>A0A1M6AB97</accession>
<evidence type="ECO:0000259" key="1">
    <source>
        <dbReference type="PROSITE" id="PS50853"/>
    </source>
</evidence>
<sequence length="701" mass="79036">MINPKRTYSSFISDVRIAFILFMVFAVSHAQQAEQIPEVMVMARVQKDRVLLRWGTTTPVSWLRANKYGYVIERYTITRNGVLVDPPESKSLTGTTLLPLPLENWEQEVEQNDNAAIMAQALYGESFEVEEMQGGLAQIISKSKEIEQRFSFALFAADLDFKVAKMGALGFEDTDISPNEEYLYKIIPKIPGEILKVKSGIVSVKIKEPEPLPKPIDVIAVPDDKSILITWEYAMFKPIYNAYHVERSEDGNTFARLGDTPLVNLNDKPGSPARRMFYVDTLPQNNKRYYYRIVGISPFGEEGTPSDVVSAEGAKKLTSVPHISRYEFNNSGGVVLNWEFKKESESEISGFQLNWAAQEKGPYRTVQSNIPASSRTTTFTNPEPSNYFRIVALGKNNQKATSLTSFVQAIDSIPPKMPIGLTGVVDSLGVVNIKWEANTEKDLLGYRVFRGNLDAEELSQITVAPISKNTFVDTVQVKSLNDKVFYQIVAVDKRFNMSDYSEKLSIKKPDVVPPSSPVFKSYNQKEEGVLLQWINSSSQDVFQHKLYRQKVNEAKKGWQVIFQTDTITSYLDTDVGSNIKYRYAIFAEDESGLLSAPSTPVTITSKKDVKEEQLIKGFSVVADRTNKNVMISWRKMPEEVTEITVYKSKKEGKPVLFKQMPNTMNRIVDNAVSPGNTYVYSLKVITKQGNHSKVETKEVVF</sequence>
<dbReference type="PROSITE" id="PS50853">
    <property type="entry name" value="FN3"/>
    <property type="match status" value="1"/>
</dbReference>
<dbReference type="SUPFAM" id="SSF49265">
    <property type="entry name" value="Fibronectin type III"/>
    <property type="match status" value="2"/>
</dbReference>
<evidence type="ECO:0000313" key="3">
    <source>
        <dbReference type="Proteomes" id="UP000184432"/>
    </source>
</evidence>
<proteinExistence type="predicted"/>
<dbReference type="InterPro" id="IPR036116">
    <property type="entry name" value="FN3_sf"/>
</dbReference>
<dbReference type="Proteomes" id="UP000184432">
    <property type="component" value="Unassembled WGS sequence"/>
</dbReference>
<evidence type="ECO:0000313" key="2">
    <source>
        <dbReference type="EMBL" id="SHI33697.1"/>
    </source>
</evidence>
<dbReference type="STRING" id="570521.SAMN04488508_101199"/>
<organism evidence="2 3">
    <name type="scientific">Aquimarina spongiae</name>
    <dbReference type="NCBI Taxonomy" id="570521"/>
    <lineage>
        <taxon>Bacteria</taxon>
        <taxon>Pseudomonadati</taxon>
        <taxon>Bacteroidota</taxon>
        <taxon>Flavobacteriia</taxon>
        <taxon>Flavobacteriales</taxon>
        <taxon>Flavobacteriaceae</taxon>
        <taxon>Aquimarina</taxon>
    </lineage>
</organism>
<reference evidence="3" key="1">
    <citation type="submission" date="2016-11" db="EMBL/GenBank/DDBJ databases">
        <authorList>
            <person name="Varghese N."/>
            <person name="Submissions S."/>
        </authorList>
    </citation>
    <scope>NUCLEOTIDE SEQUENCE [LARGE SCALE GENOMIC DNA]</scope>
    <source>
        <strain evidence="3">DSM 22623</strain>
    </source>
</reference>
<dbReference type="RefSeq" id="WP_244548100.1">
    <property type="nucleotide sequence ID" value="NZ_FQYP01000001.1"/>
</dbReference>
<keyword evidence="3" id="KW-1185">Reference proteome</keyword>
<dbReference type="EMBL" id="FQYP01000001">
    <property type="protein sequence ID" value="SHI33697.1"/>
    <property type="molecule type" value="Genomic_DNA"/>
</dbReference>
<dbReference type="Gene3D" id="2.60.40.10">
    <property type="entry name" value="Immunoglobulins"/>
    <property type="match status" value="4"/>
</dbReference>
<gene>
    <name evidence="2" type="ORF">SAMN04488508_101199</name>
</gene>